<reference evidence="10 11" key="1">
    <citation type="submission" date="2017-01" db="EMBL/GenBank/DDBJ databases">
        <title>Draft sequence of Acidihalobacter ferrooxidans strain DSM 14175 (strain V8).</title>
        <authorList>
            <person name="Khaleque H.N."/>
            <person name="Ramsay J.P."/>
            <person name="Murphy R.J.T."/>
            <person name="Kaksonen A.H."/>
            <person name="Boxall N.J."/>
            <person name="Watkin E.L.J."/>
        </authorList>
    </citation>
    <scope>NUCLEOTIDE SEQUENCE [LARGE SCALE GENOMIC DNA]</scope>
    <source>
        <strain evidence="10 11">V8</strain>
    </source>
</reference>
<evidence type="ECO:0000256" key="4">
    <source>
        <dbReference type="ARBA" id="ARBA00022692"/>
    </source>
</evidence>
<dbReference type="CDD" id="cd06582">
    <property type="entry name" value="TM_PBP1_LivH_like"/>
    <property type="match status" value="1"/>
</dbReference>
<gene>
    <name evidence="10" type="ORF">BW247_15555</name>
</gene>
<evidence type="ECO:0000256" key="7">
    <source>
        <dbReference type="ARBA" id="ARBA00023136"/>
    </source>
</evidence>
<organism evidence="10 11">
    <name type="scientific">Acidihalobacter ferrooxydans</name>
    <dbReference type="NCBI Taxonomy" id="1765967"/>
    <lineage>
        <taxon>Bacteria</taxon>
        <taxon>Pseudomonadati</taxon>
        <taxon>Pseudomonadota</taxon>
        <taxon>Gammaproteobacteria</taxon>
        <taxon>Chromatiales</taxon>
        <taxon>Ectothiorhodospiraceae</taxon>
        <taxon>Acidihalobacter</taxon>
    </lineage>
</organism>
<dbReference type="InterPro" id="IPR001851">
    <property type="entry name" value="ABC_transp_permease"/>
</dbReference>
<dbReference type="PANTHER" id="PTHR11795:SF447">
    <property type="entry name" value="ABC TRANSPORTER PERMEASE PROTEIN"/>
    <property type="match status" value="1"/>
</dbReference>
<keyword evidence="7 9" id="KW-0472">Membrane</keyword>
<dbReference type="KEGG" id="afy:BW247_15555"/>
<dbReference type="Proteomes" id="UP000243807">
    <property type="component" value="Chromosome"/>
</dbReference>
<dbReference type="GO" id="GO:0006865">
    <property type="term" value="P:amino acid transport"/>
    <property type="evidence" value="ECO:0007669"/>
    <property type="project" value="UniProtKB-KW"/>
</dbReference>
<evidence type="ECO:0000313" key="11">
    <source>
        <dbReference type="Proteomes" id="UP000243807"/>
    </source>
</evidence>
<keyword evidence="3" id="KW-1003">Cell membrane</keyword>
<accession>A0A1P8ULQ1</accession>
<evidence type="ECO:0000256" key="1">
    <source>
        <dbReference type="ARBA" id="ARBA00004429"/>
    </source>
</evidence>
<feature type="transmembrane region" description="Helical" evidence="9">
    <location>
        <begin position="97"/>
        <end position="115"/>
    </location>
</feature>
<name>A0A1P8ULQ1_9GAMM</name>
<evidence type="ECO:0000256" key="3">
    <source>
        <dbReference type="ARBA" id="ARBA00022475"/>
    </source>
</evidence>
<feature type="transmembrane region" description="Helical" evidence="9">
    <location>
        <begin position="65"/>
        <end position="85"/>
    </location>
</feature>
<dbReference type="Pfam" id="PF02653">
    <property type="entry name" value="BPD_transp_2"/>
    <property type="match status" value="1"/>
</dbReference>
<evidence type="ECO:0000256" key="8">
    <source>
        <dbReference type="ARBA" id="ARBA00037998"/>
    </source>
</evidence>
<dbReference type="EMBL" id="CP019434">
    <property type="protein sequence ID" value="APZ44759.1"/>
    <property type="molecule type" value="Genomic_DNA"/>
</dbReference>
<evidence type="ECO:0000256" key="5">
    <source>
        <dbReference type="ARBA" id="ARBA00022970"/>
    </source>
</evidence>
<keyword evidence="5" id="KW-0029">Amino-acid transport</keyword>
<comment type="similarity">
    <text evidence="8">Belongs to the binding-protein-dependent transport system permease family. LivHM subfamily.</text>
</comment>
<dbReference type="AlphaFoldDB" id="A0A1P8ULQ1"/>
<evidence type="ECO:0000313" key="10">
    <source>
        <dbReference type="EMBL" id="APZ44759.1"/>
    </source>
</evidence>
<dbReference type="InterPro" id="IPR017779">
    <property type="entry name" value="ABC_UrtB_bac"/>
</dbReference>
<proteinExistence type="inferred from homology"/>
<dbReference type="GO" id="GO:0022857">
    <property type="term" value="F:transmembrane transporter activity"/>
    <property type="evidence" value="ECO:0007669"/>
    <property type="project" value="InterPro"/>
</dbReference>
<feature type="transmembrane region" description="Helical" evidence="9">
    <location>
        <begin position="146"/>
        <end position="165"/>
    </location>
</feature>
<dbReference type="PANTHER" id="PTHR11795">
    <property type="entry name" value="BRANCHED-CHAIN AMINO ACID TRANSPORT SYSTEM PERMEASE PROTEIN LIVH"/>
    <property type="match status" value="1"/>
</dbReference>
<comment type="subcellular location">
    <subcellularLocation>
        <location evidence="1">Cell inner membrane</location>
        <topology evidence="1">Multi-pass membrane protein</topology>
    </subcellularLocation>
</comment>
<protein>
    <submittedName>
        <fullName evidence="10">Urea ABC transporter permease subunit UrtB</fullName>
    </submittedName>
</protein>
<feature type="transmembrane region" description="Helical" evidence="9">
    <location>
        <begin position="197"/>
        <end position="219"/>
    </location>
</feature>
<dbReference type="STRING" id="1765967.BW247_15555"/>
<keyword evidence="6 9" id="KW-1133">Transmembrane helix</keyword>
<dbReference type="NCBIfam" id="TIGR03409">
    <property type="entry name" value="urea_trans_UrtB"/>
    <property type="match status" value="1"/>
</dbReference>
<dbReference type="InterPro" id="IPR052157">
    <property type="entry name" value="BCAA_transport_permease"/>
</dbReference>
<dbReference type="GO" id="GO:0005886">
    <property type="term" value="C:plasma membrane"/>
    <property type="evidence" value="ECO:0007669"/>
    <property type="project" value="UniProtKB-SubCell"/>
</dbReference>
<evidence type="ECO:0000256" key="6">
    <source>
        <dbReference type="ARBA" id="ARBA00022989"/>
    </source>
</evidence>
<feature type="transmembrane region" description="Helical" evidence="9">
    <location>
        <begin position="260"/>
        <end position="283"/>
    </location>
</feature>
<keyword evidence="11" id="KW-1185">Reference proteome</keyword>
<keyword evidence="2" id="KW-0813">Transport</keyword>
<keyword evidence="4 9" id="KW-0812">Transmembrane</keyword>
<feature type="transmembrane region" description="Helical" evidence="9">
    <location>
        <begin position="231"/>
        <end position="253"/>
    </location>
</feature>
<sequence>MASPLFNGLSYSSILLMMALGLAIIFGLMGVINMAHGELMTAGAYATYLTQITLFKLGGAQAADWTYIVAIPVAFVIAALLGLLLEWAVVRFLYGRALETLLATWGVSLILQQAFRNIFGSNNVAVNTPGWLSGGVTLGQLQLPYARLYILALVVVVFAAVLLYLRLSRIGLQIRAAMQNRNTAAAFGISPRKIDMITFALGSGVAGVAGVGLSLVGSIGPTTGQHYLIDAFMVVVLGGVGNLFGALFGAFLIGETHSVLEFFTSSTGAKVAVFTLIIVFLQLRPGGLFPARNRALD</sequence>
<evidence type="ECO:0000256" key="9">
    <source>
        <dbReference type="SAM" id="Phobius"/>
    </source>
</evidence>
<evidence type="ECO:0000256" key="2">
    <source>
        <dbReference type="ARBA" id="ARBA00022448"/>
    </source>
</evidence>
<feature type="transmembrane region" description="Helical" evidence="9">
    <location>
        <begin position="12"/>
        <end position="32"/>
    </location>
</feature>